<name>A0A9P6IVS8_MORAP</name>
<dbReference type="PANTHER" id="PTHR34825:SF1">
    <property type="entry name" value="AAA-ATPASE-LIKE DOMAIN-CONTAINING PROTEIN"/>
    <property type="match status" value="1"/>
</dbReference>
<protein>
    <recommendedName>
        <fullName evidence="1">AAA-ATPase-like domain-containing protein</fullName>
    </recommendedName>
</protein>
<dbReference type="AlphaFoldDB" id="A0A9P6IVS8"/>
<dbReference type="EMBL" id="JAAAHY010001360">
    <property type="protein sequence ID" value="KAF9949898.1"/>
    <property type="molecule type" value="Genomic_DNA"/>
</dbReference>
<reference evidence="2" key="1">
    <citation type="journal article" date="2020" name="Fungal Divers.">
        <title>Resolving the Mortierellaceae phylogeny through synthesis of multi-gene phylogenetics and phylogenomics.</title>
        <authorList>
            <person name="Vandepol N."/>
            <person name="Liber J."/>
            <person name="Desiro A."/>
            <person name="Na H."/>
            <person name="Kennedy M."/>
            <person name="Barry K."/>
            <person name="Grigoriev I.V."/>
            <person name="Miller A.N."/>
            <person name="O'Donnell K."/>
            <person name="Stajich J.E."/>
            <person name="Bonito G."/>
        </authorList>
    </citation>
    <scope>NUCLEOTIDE SEQUENCE</scope>
    <source>
        <strain evidence="2">CK1249</strain>
    </source>
</reference>
<comment type="caution">
    <text evidence="2">The sequence shown here is derived from an EMBL/GenBank/DDBJ whole genome shotgun (WGS) entry which is preliminary data.</text>
</comment>
<evidence type="ECO:0000313" key="2">
    <source>
        <dbReference type="EMBL" id="KAF9949898.1"/>
    </source>
</evidence>
<dbReference type="OrthoDB" id="5380555at2759"/>
<proteinExistence type="predicted"/>
<feature type="domain" description="AAA-ATPase-like" evidence="1">
    <location>
        <begin position="2"/>
        <end position="197"/>
    </location>
</feature>
<dbReference type="Proteomes" id="UP000738359">
    <property type="component" value="Unassembled WGS sequence"/>
</dbReference>
<sequence length="608" mass="67674">SGKSLALSTLAHFHGREHLPDYKLLFEGLAIDEHVKNNRVSPGQFFVLRFDFSAFDRSMDRSEAKHNLNQLLNRSIKKFYRTYEPYLRMSADYLIENFIKDNAAESLSECVDVVHAILSSIETSKDPLSRIKGIYLMADEYDSYTNEYLVPVDSIHWKPPRGADPDSLLKGFWAAVKSGLGRGISKCYITGVSPQSLVDNTSGFNVAQYVSWQPELAGFCCLTEADVAAALALEKVCGTTSEAKKHLKIMKDHYNGFNFAPGGQGPLTYNTNTCLEYLQYLAEGKPMENPLSVTNSEASEAVLRLLAASPVATRLLEEGFLSRGEQGKNVEETTIPFDNIGQTFTLASLAGELARSKAAWLSYMVHFGGLTFCLGKKALRIPNLVAAERFGSVILQRHHADLEDVEGGFKALIEDGNIDRMQEDHVGAHDFKKKEEDHCNLLLFTLLANVHPSLRKVDVETTITKPSGTPGRIDMLISVPLRKQLFVLEWKSIQIDYIRIGSKSRLQRANVLAEVPDVAGVLGLKFRNDEFRAGMTIEEWILSGPRGGDCPSPQEQLREYVQSPEIARWKKDGYTITPVLVVVVGSRHILLWNLDGDTLDGSPRLSSE</sequence>
<evidence type="ECO:0000313" key="3">
    <source>
        <dbReference type="Proteomes" id="UP000738359"/>
    </source>
</evidence>
<keyword evidence="3" id="KW-1185">Reference proteome</keyword>
<accession>A0A9P6IVS8</accession>
<dbReference type="InterPro" id="IPR018631">
    <property type="entry name" value="AAA-ATPase-like_dom"/>
</dbReference>
<gene>
    <name evidence="2" type="ORF">BGZ70_001591</name>
</gene>
<dbReference type="PANTHER" id="PTHR34825">
    <property type="entry name" value="CONSERVED PROTEIN, WITH A WEAK D-GALACTARATE DEHYDRATASE/ALTRONATE HYDROLASE DOMAIN"/>
    <property type="match status" value="1"/>
</dbReference>
<dbReference type="Pfam" id="PF09820">
    <property type="entry name" value="AAA-ATPase_like"/>
    <property type="match status" value="1"/>
</dbReference>
<organism evidence="2 3">
    <name type="scientific">Mortierella alpina</name>
    <name type="common">Oleaginous fungus</name>
    <name type="synonym">Mortierella renispora</name>
    <dbReference type="NCBI Taxonomy" id="64518"/>
    <lineage>
        <taxon>Eukaryota</taxon>
        <taxon>Fungi</taxon>
        <taxon>Fungi incertae sedis</taxon>
        <taxon>Mucoromycota</taxon>
        <taxon>Mortierellomycotina</taxon>
        <taxon>Mortierellomycetes</taxon>
        <taxon>Mortierellales</taxon>
        <taxon>Mortierellaceae</taxon>
        <taxon>Mortierella</taxon>
    </lineage>
</organism>
<feature type="non-terminal residue" evidence="2">
    <location>
        <position position="1"/>
    </location>
</feature>
<evidence type="ECO:0000259" key="1">
    <source>
        <dbReference type="Pfam" id="PF09820"/>
    </source>
</evidence>